<protein>
    <recommendedName>
        <fullName evidence="4">Transposase</fullName>
    </recommendedName>
</protein>
<dbReference type="AlphaFoldDB" id="A0A837NCF2"/>
<reference evidence="2 3" key="1">
    <citation type="submission" date="2015-08" db="EMBL/GenBank/DDBJ databases">
        <title>Genome sequencing and assembly of the deep-sea bacterium Idiomarina zobellii.</title>
        <authorList>
            <person name="Mithoefer S.D."/>
            <person name="Rheaume B.A."/>
            <person name="MacLea K.S."/>
        </authorList>
    </citation>
    <scope>NUCLEOTIDE SEQUENCE [LARGE SCALE GENOMIC DNA]</scope>
    <source>
        <strain evidence="2 3">KMM 231</strain>
    </source>
</reference>
<dbReference type="Proteomes" id="UP000053030">
    <property type="component" value="Unassembled WGS sequence"/>
</dbReference>
<gene>
    <name evidence="2" type="ORF">AFK76_12645</name>
</gene>
<proteinExistence type="predicted"/>
<accession>A0A837NCF2</accession>
<feature type="non-terminal residue" evidence="2">
    <location>
        <position position="1"/>
    </location>
</feature>
<organism evidence="2 3">
    <name type="scientific">Idiomarina zobellii</name>
    <dbReference type="NCBI Taxonomy" id="86103"/>
    <lineage>
        <taxon>Bacteria</taxon>
        <taxon>Pseudomonadati</taxon>
        <taxon>Pseudomonadota</taxon>
        <taxon>Gammaproteobacteria</taxon>
        <taxon>Alteromonadales</taxon>
        <taxon>Idiomarinaceae</taxon>
        <taxon>Idiomarina</taxon>
    </lineage>
</organism>
<evidence type="ECO:0000313" key="3">
    <source>
        <dbReference type="Proteomes" id="UP000053030"/>
    </source>
</evidence>
<evidence type="ECO:0000313" key="2">
    <source>
        <dbReference type="EMBL" id="KPD20309.1"/>
    </source>
</evidence>
<name>A0A837NCF2_9GAMM</name>
<feature type="region of interest" description="Disordered" evidence="1">
    <location>
        <begin position="129"/>
        <end position="154"/>
    </location>
</feature>
<evidence type="ECO:0008006" key="4">
    <source>
        <dbReference type="Google" id="ProtNLM"/>
    </source>
</evidence>
<feature type="compositionally biased region" description="Polar residues" evidence="1">
    <location>
        <begin position="129"/>
        <end position="143"/>
    </location>
</feature>
<keyword evidence="3" id="KW-1185">Reference proteome</keyword>
<comment type="caution">
    <text evidence="2">The sequence shown here is derived from an EMBL/GenBank/DDBJ whole genome shotgun (WGS) entry which is preliminary data.</text>
</comment>
<dbReference type="EMBL" id="LHSG01000033">
    <property type="protein sequence ID" value="KPD20309.1"/>
    <property type="molecule type" value="Genomic_DNA"/>
</dbReference>
<evidence type="ECO:0000256" key="1">
    <source>
        <dbReference type="SAM" id="MobiDB-lite"/>
    </source>
</evidence>
<sequence length="154" mass="17751">GERVELMVTQRLVQIHYRGNVVATHIRSKKRYQHTTEASHMPVAHAVYKDWTPERIHRWAASIGKNTALVVEHIERSKAHVEQAQRSCLGLLSLQKRYSSERLERACGIALEQQHYAIRFIRNILANGRDSQSTPEPATTPTHHINVRGAHYYQ</sequence>